<evidence type="ECO:0000313" key="2">
    <source>
        <dbReference type="Proteomes" id="UP001195483"/>
    </source>
</evidence>
<evidence type="ECO:0000313" key="1">
    <source>
        <dbReference type="EMBL" id="KAK3611029.1"/>
    </source>
</evidence>
<dbReference type="AlphaFoldDB" id="A0AAE0TJB8"/>
<name>A0AAE0TJB8_9BIVA</name>
<comment type="caution">
    <text evidence="1">The sequence shown here is derived from an EMBL/GenBank/DDBJ whole genome shotgun (WGS) entry which is preliminary data.</text>
</comment>
<accession>A0AAE0TJB8</accession>
<proteinExistence type="predicted"/>
<sequence length="85" mass="9758">MIRLKGGVGNVGNGFSGYRLTEVESVAVLVMVHIYLEMEETENACLEMDYDMIIKSLQSLMNVKWRPCRITSAKKKLQLETFDER</sequence>
<protein>
    <submittedName>
        <fullName evidence="1">Uncharacterized protein</fullName>
    </submittedName>
</protein>
<organism evidence="1 2">
    <name type="scientific">Potamilus streckersoni</name>
    <dbReference type="NCBI Taxonomy" id="2493646"/>
    <lineage>
        <taxon>Eukaryota</taxon>
        <taxon>Metazoa</taxon>
        <taxon>Spiralia</taxon>
        <taxon>Lophotrochozoa</taxon>
        <taxon>Mollusca</taxon>
        <taxon>Bivalvia</taxon>
        <taxon>Autobranchia</taxon>
        <taxon>Heteroconchia</taxon>
        <taxon>Palaeoheterodonta</taxon>
        <taxon>Unionida</taxon>
        <taxon>Unionoidea</taxon>
        <taxon>Unionidae</taxon>
        <taxon>Ambleminae</taxon>
        <taxon>Lampsilini</taxon>
        <taxon>Potamilus</taxon>
    </lineage>
</organism>
<keyword evidence="2" id="KW-1185">Reference proteome</keyword>
<reference evidence="1" key="2">
    <citation type="journal article" date="2021" name="Genome Biol. Evol.">
        <title>Developing a high-quality reference genome for a parasitic bivalve with doubly uniparental inheritance (Bivalvia: Unionida).</title>
        <authorList>
            <person name="Smith C.H."/>
        </authorList>
    </citation>
    <scope>NUCLEOTIDE SEQUENCE</scope>
    <source>
        <strain evidence="1">CHS0354</strain>
        <tissue evidence="1">Mantle</tissue>
    </source>
</reference>
<reference evidence="1" key="1">
    <citation type="journal article" date="2021" name="Genome Biol. Evol.">
        <title>A High-Quality Reference Genome for a Parasitic Bivalve with Doubly Uniparental Inheritance (Bivalvia: Unionida).</title>
        <authorList>
            <person name="Smith C.H."/>
        </authorList>
    </citation>
    <scope>NUCLEOTIDE SEQUENCE</scope>
    <source>
        <strain evidence="1">CHS0354</strain>
    </source>
</reference>
<dbReference type="EMBL" id="JAEAOA010001446">
    <property type="protein sequence ID" value="KAK3611029.1"/>
    <property type="molecule type" value="Genomic_DNA"/>
</dbReference>
<dbReference type="Proteomes" id="UP001195483">
    <property type="component" value="Unassembled WGS sequence"/>
</dbReference>
<reference evidence="1" key="3">
    <citation type="submission" date="2023-05" db="EMBL/GenBank/DDBJ databases">
        <authorList>
            <person name="Smith C.H."/>
        </authorList>
    </citation>
    <scope>NUCLEOTIDE SEQUENCE</scope>
    <source>
        <strain evidence="1">CHS0354</strain>
        <tissue evidence="1">Mantle</tissue>
    </source>
</reference>
<gene>
    <name evidence="1" type="ORF">CHS0354_024351</name>
</gene>